<accession>A0A0V0XGI5</accession>
<proteinExistence type="predicted"/>
<name>A0A0V0XGI5_TRIPS</name>
<protein>
    <submittedName>
        <fullName evidence="1">Uncharacterized protein</fullName>
    </submittedName>
</protein>
<comment type="caution">
    <text evidence="1">The sequence shown here is derived from an EMBL/GenBank/DDBJ whole genome shotgun (WGS) entry which is preliminary data.</text>
</comment>
<evidence type="ECO:0000313" key="2">
    <source>
        <dbReference type="Proteomes" id="UP000054815"/>
    </source>
</evidence>
<dbReference type="Proteomes" id="UP000054815">
    <property type="component" value="Unassembled WGS sequence"/>
</dbReference>
<evidence type="ECO:0000313" key="1">
    <source>
        <dbReference type="EMBL" id="KRX87094.1"/>
    </source>
</evidence>
<sequence>MHTYTRIPNFGKRHLWLRGQLLWPTVDNQSFDECHHCWFVRERQFNVDLGEFRLAVRLASLVSVATGNLIVSVKAGHHEQLLELLRTLGQAEKFSRLSGWNQEFSRASGRAAEQRWRFHLDEAVLVFEEPPHLGHELGTHMQIVPHLPSSQIQIPVPESVGLVGILGGRVDRDWQLRPASVQHFHHLHPHLNLTGPLTGQRSGDHGPFDPEHALQRNRAQLFKLAAFKQRLHTTVRVPEHQELVQTFPLQPAAQNDPLTDVVQRQLAASVRATSELVESFAGCRPRPSPQRHRRS</sequence>
<gene>
    <name evidence="1" type="ORF">T4E_10077</name>
</gene>
<dbReference type="EMBL" id="JYDU01000309">
    <property type="protein sequence ID" value="KRX87094.1"/>
    <property type="molecule type" value="Genomic_DNA"/>
</dbReference>
<reference evidence="1 2" key="1">
    <citation type="submission" date="2015-01" db="EMBL/GenBank/DDBJ databases">
        <title>Evolution of Trichinella species and genotypes.</title>
        <authorList>
            <person name="Korhonen P.K."/>
            <person name="Edoardo P."/>
            <person name="Giuseppe L.R."/>
            <person name="Gasser R.B."/>
        </authorList>
    </citation>
    <scope>NUCLEOTIDE SEQUENCE [LARGE SCALE GENOMIC DNA]</scope>
    <source>
        <strain evidence="1">ISS141</strain>
    </source>
</reference>
<dbReference type="AlphaFoldDB" id="A0A0V0XGI5"/>
<organism evidence="1 2">
    <name type="scientific">Trichinella pseudospiralis</name>
    <name type="common">Parasitic roundworm</name>
    <dbReference type="NCBI Taxonomy" id="6337"/>
    <lineage>
        <taxon>Eukaryota</taxon>
        <taxon>Metazoa</taxon>
        <taxon>Ecdysozoa</taxon>
        <taxon>Nematoda</taxon>
        <taxon>Enoplea</taxon>
        <taxon>Dorylaimia</taxon>
        <taxon>Trichinellida</taxon>
        <taxon>Trichinellidae</taxon>
        <taxon>Trichinella</taxon>
    </lineage>
</organism>